<dbReference type="EMBL" id="GGEC01010852">
    <property type="protein sequence ID" value="MBW91335.1"/>
    <property type="molecule type" value="Transcribed_RNA"/>
</dbReference>
<organism evidence="1">
    <name type="scientific">Rhizophora mucronata</name>
    <name type="common">Asiatic mangrove</name>
    <dbReference type="NCBI Taxonomy" id="61149"/>
    <lineage>
        <taxon>Eukaryota</taxon>
        <taxon>Viridiplantae</taxon>
        <taxon>Streptophyta</taxon>
        <taxon>Embryophyta</taxon>
        <taxon>Tracheophyta</taxon>
        <taxon>Spermatophyta</taxon>
        <taxon>Magnoliopsida</taxon>
        <taxon>eudicotyledons</taxon>
        <taxon>Gunneridae</taxon>
        <taxon>Pentapetalae</taxon>
        <taxon>rosids</taxon>
        <taxon>fabids</taxon>
        <taxon>Malpighiales</taxon>
        <taxon>Rhizophoraceae</taxon>
        <taxon>Rhizophora</taxon>
    </lineage>
</organism>
<reference evidence="1" key="1">
    <citation type="submission" date="2018-02" db="EMBL/GenBank/DDBJ databases">
        <title>Rhizophora mucronata_Transcriptome.</title>
        <authorList>
            <person name="Meera S.P."/>
            <person name="Sreeshan A."/>
            <person name="Augustine A."/>
        </authorList>
    </citation>
    <scope>NUCLEOTIDE SEQUENCE</scope>
    <source>
        <tissue evidence="1">Leaf</tissue>
    </source>
</reference>
<protein>
    <submittedName>
        <fullName evidence="1">Protein DEK isoform X4</fullName>
    </submittedName>
</protein>
<name>A0A2P2JCY2_RHIMU</name>
<sequence length="10" mass="1093">MSLSCVPLPF</sequence>
<accession>A0A2P2JCY2</accession>
<proteinExistence type="predicted"/>
<evidence type="ECO:0000313" key="1">
    <source>
        <dbReference type="EMBL" id="MBW91335.1"/>
    </source>
</evidence>